<dbReference type="OrthoDB" id="3539600at2"/>
<gene>
    <name evidence="3" type="ORF">SAMN05421869_106138</name>
</gene>
<feature type="compositionally biased region" description="Basic and acidic residues" evidence="1">
    <location>
        <begin position="153"/>
        <end position="171"/>
    </location>
</feature>
<dbReference type="STRING" id="633440.SAMN05421869_106138"/>
<evidence type="ECO:0000313" key="3">
    <source>
        <dbReference type="EMBL" id="SDI56757.1"/>
    </source>
</evidence>
<name>A0A1G8LMT6_9ACTN</name>
<dbReference type="Proteomes" id="UP000199202">
    <property type="component" value="Unassembled WGS sequence"/>
</dbReference>
<dbReference type="EMBL" id="FNDJ01000006">
    <property type="protein sequence ID" value="SDI56757.1"/>
    <property type="molecule type" value="Genomic_DNA"/>
</dbReference>
<dbReference type="RefSeq" id="WP_143043708.1">
    <property type="nucleotide sequence ID" value="NZ_FNDJ01000006.1"/>
</dbReference>
<feature type="transmembrane region" description="Helical" evidence="2">
    <location>
        <begin position="99"/>
        <end position="120"/>
    </location>
</feature>
<proteinExistence type="predicted"/>
<organism evidence="3 4">
    <name type="scientific">Nonomuraea jiangxiensis</name>
    <dbReference type="NCBI Taxonomy" id="633440"/>
    <lineage>
        <taxon>Bacteria</taxon>
        <taxon>Bacillati</taxon>
        <taxon>Actinomycetota</taxon>
        <taxon>Actinomycetes</taxon>
        <taxon>Streptosporangiales</taxon>
        <taxon>Streptosporangiaceae</taxon>
        <taxon>Nonomuraea</taxon>
    </lineage>
</organism>
<feature type="region of interest" description="Disordered" evidence="1">
    <location>
        <begin position="152"/>
        <end position="171"/>
    </location>
</feature>
<accession>A0A1G8LMT6</accession>
<evidence type="ECO:0000256" key="1">
    <source>
        <dbReference type="SAM" id="MobiDB-lite"/>
    </source>
</evidence>
<keyword evidence="2" id="KW-0812">Transmembrane</keyword>
<feature type="transmembrane region" description="Helical" evidence="2">
    <location>
        <begin position="12"/>
        <end position="30"/>
    </location>
</feature>
<keyword evidence="2" id="KW-0472">Membrane</keyword>
<reference evidence="3 4" key="1">
    <citation type="submission" date="2016-10" db="EMBL/GenBank/DDBJ databases">
        <authorList>
            <person name="de Groot N.N."/>
        </authorList>
    </citation>
    <scope>NUCLEOTIDE SEQUENCE [LARGE SCALE GENOMIC DNA]</scope>
    <source>
        <strain evidence="3 4">CGMCC 4.6533</strain>
    </source>
</reference>
<dbReference type="AlphaFoldDB" id="A0A1G8LMT6"/>
<keyword evidence="2" id="KW-1133">Transmembrane helix</keyword>
<protein>
    <submittedName>
        <fullName evidence="3">Uncharacterized protein</fullName>
    </submittedName>
</protein>
<feature type="transmembrane region" description="Helical" evidence="2">
    <location>
        <begin position="126"/>
        <end position="144"/>
    </location>
</feature>
<feature type="transmembrane region" description="Helical" evidence="2">
    <location>
        <begin position="70"/>
        <end position="92"/>
    </location>
</feature>
<evidence type="ECO:0000256" key="2">
    <source>
        <dbReference type="SAM" id="Phobius"/>
    </source>
</evidence>
<keyword evidence="4" id="KW-1185">Reference proteome</keyword>
<evidence type="ECO:0000313" key="4">
    <source>
        <dbReference type="Proteomes" id="UP000199202"/>
    </source>
</evidence>
<feature type="transmembrane region" description="Helical" evidence="2">
    <location>
        <begin position="37"/>
        <end position="58"/>
    </location>
</feature>
<sequence>MSDIPLRLLRWVVHVTTCLLLVIAVVAVLGEGRVAEALCGLVLGLAYAVGPALKQPWLRGAWLVLVTDGWMALASVAPPFVWLALPLLFVYLDLMPVWLAMFGVTVLTLAATLMAVWHAGEVSMPLLVGPSAAAAATTLLVLACKSLRTTGKAGERAGHPADERAGRVADA</sequence>